<evidence type="ECO:0000313" key="2">
    <source>
        <dbReference type="EMBL" id="MFG3817291.1"/>
    </source>
</evidence>
<keyword evidence="3" id="KW-1185">Reference proteome</keyword>
<dbReference type="Proteomes" id="UP001604335">
    <property type="component" value="Unassembled WGS sequence"/>
</dbReference>
<feature type="region of interest" description="Disordered" evidence="1">
    <location>
        <begin position="34"/>
        <end position="55"/>
    </location>
</feature>
<organism evidence="2 3">
    <name type="scientific">Limnothrix redekei LRLZ20PSL1</name>
    <dbReference type="NCBI Taxonomy" id="3112953"/>
    <lineage>
        <taxon>Bacteria</taxon>
        <taxon>Bacillati</taxon>
        <taxon>Cyanobacteriota</taxon>
        <taxon>Cyanophyceae</taxon>
        <taxon>Pseudanabaenales</taxon>
        <taxon>Pseudanabaenaceae</taxon>
        <taxon>Limnothrix</taxon>
    </lineage>
</organism>
<sequence length="55" mass="5941">MALLLLPFNSQHYRLAGHLAGHLAEHGILGKRQGIVTQDSRDPHPWGDRAGGNCG</sequence>
<name>A0ABW7CBJ0_9CYAN</name>
<dbReference type="RefSeq" id="WP_393011521.1">
    <property type="nucleotide sequence ID" value="NZ_JAZAQF010000034.1"/>
</dbReference>
<evidence type="ECO:0000256" key="1">
    <source>
        <dbReference type="SAM" id="MobiDB-lite"/>
    </source>
</evidence>
<dbReference type="EMBL" id="JAZAQF010000034">
    <property type="protein sequence ID" value="MFG3817291.1"/>
    <property type="molecule type" value="Genomic_DNA"/>
</dbReference>
<comment type="caution">
    <text evidence="2">The sequence shown here is derived from an EMBL/GenBank/DDBJ whole genome shotgun (WGS) entry which is preliminary data.</text>
</comment>
<reference evidence="3" key="1">
    <citation type="journal article" date="2024" name="Algal Res.">
        <title>Biochemical, toxicological and genomic investigation of a high-biomass producing Limnothrix strain isolated from Italian shallow drinking water reservoir.</title>
        <authorList>
            <person name="Simonazzi M."/>
            <person name="Shishido T.K."/>
            <person name="Delbaje E."/>
            <person name="Wahlsten M."/>
            <person name="Fewer D.P."/>
            <person name="Sivonen K."/>
            <person name="Pezzolesi L."/>
            <person name="Pistocchi R."/>
        </authorList>
    </citation>
    <scope>NUCLEOTIDE SEQUENCE [LARGE SCALE GENOMIC DNA]</scope>
    <source>
        <strain evidence="3">LRLZ20PSL1</strain>
    </source>
</reference>
<proteinExistence type="predicted"/>
<evidence type="ECO:0000313" key="3">
    <source>
        <dbReference type="Proteomes" id="UP001604335"/>
    </source>
</evidence>
<accession>A0ABW7CBJ0</accession>
<gene>
    <name evidence="2" type="ORF">VPK24_06545</name>
</gene>
<protein>
    <submittedName>
        <fullName evidence="2">Uncharacterized protein</fullName>
    </submittedName>
</protein>